<sequence>MLQETSDLSMSVDNLYSDFSNNQHFSSAIEFTSSSPTPQEILGLLYINANNNIFLFQDQHLSNEDQNPIDVYTSIINDVESDIDLEEIESCTDLEEIESCTDLEEIENQTDDLELKIGRPFVSWLEFKEWLNNFAKKKGFNYKVWTSQLDGEVIRCVTYECSRSGIHNPQVTSDPTNRRNVSSQRTECGWRLNVSCPKSTNIIRINSFVDIHNHELTSNNYETAPRFRKFTADMLSDIEKYVIKGRMDSRAIYLLLKYDYPGHPIHKKNLYNAVYQFRLKNNPGDIDASQMLQILLGWKESNPLWIQTTFGSNI</sequence>
<organism evidence="2 3">
    <name type="scientific">Gigaspora rosea</name>
    <dbReference type="NCBI Taxonomy" id="44941"/>
    <lineage>
        <taxon>Eukaryota</taxon>
        <taxon>Fungi</taxon>
        <taxon>Fungi incertae sedis</taxon>
        <taxon>Mucoromycota</taxon>
        <taxon>Glomeromycotina</taxon>
        <taxon>Glomeromycetes</taxon>
        <taxon>Diversisporales</taxon>
        <taxon>Gigasporaceae</taxon>
        <taxon>Gigaspora</taxon>
    </lineage>
</organism>
<evidence type="ECO:0000313" key="2">
    <source>
        <dbReference type="EMBL" id="RIB03170.1"/>
    </source>
</evidence>
<dbReference type="OrthoDB" id="2339870at2759"/>
<protein>
    <recommendedName>
        <fullName evidence="1">FAR1 domain-containing protein</fullName>
    </recommendedName>
</protein>
<name>A0A397TYU5_9GLOM</name>
<gene>
    <name evidence="2" type="ORF">C2G38_2225878</name>
</gene>
<dbReference type="Pfam" id="PF03101">
    <property type="entry name" value="FAR1"/>
    <property type="match status" value="1"/>
</dbReference>
<dbReference type="AlphaFoldDB" id="A0A397TYU5"/>
<comment type="caution">
    <text evidence="2">The sequence shown here is derived from an EMBL/GenBank/DDBJ whole genome shotgun (WGS) entry which is preliminary data.</text>
</comment>
<evidence type="ECO:0000313" key="3">
    <source>
        <dbReference type="Proteomes" id="UP000266673"/>
    </source>
</evidence>
<proteinExistence type="predicted"/>
<dbReference type="Proteomes" id="UP000266673">
    <property type="component" value="Unassembled WGS sequence"/>
</dbReference>
<keyword evidence="3" id="KW-1185">Reference proteome</keyword>
<evidence type="ECO:0000259" key="1">
    <source>
        <dbReference type="Pfam" id="PF03101"/>
    </source>
</evidence>
<dbReference type="PANTHER" id="PTHR47718">
    <property type="entry name" value="OS01G0519700 PROTEIN"/>
    <property type="match status" value="1"/>
</dbReference>
<feature type="domain" description="FAR1" evidence="1">
    <location>
        <begin position="131"/>
        <end position="217"/>
    </location>
</feature>
<reference evidence="2 3" key="1">
    <citation type="submission" date="2018-06" db="EMBL/GenBank/DDBJ databases">
        <title>Comparative genomics reveals the genomic features of Rhizophagus irregularis, R. cerebriforme, R. diaphanum and Gigaspora rosea, and their symbiotic lifestyle signature.</title>
        <authorList>
            <person name="Morin E."/>
            <person name="San Clemente H."/>
            <person name="Chen E.C.H."/>
            <person name="De La Providencia I."/>
            <person name="Hainaut M."/>
            <person name="Kuo A."/>
            <person name="Kohler A."/>
            <person name="Murat C."/>
            <person name="Tang N."/>
            <person name="Roy S."/>
            <person name="Loubradou J."/>
            <person name="Henrissat B."/>
            <person name="Grigoriev I.V."/>
            <person name="Corradi N."/>
            <person name="Roux C."/>
            <person name="Martin F.M."/>
        </authorList>
    </citation>
    <scope>NUCLEOTIDE SEQUENCE [LARGE SCALE GENOMIC DNA]</scope>
    <source>
        <strain evidence="2 3">DAOM 194757</strain>
    </source>
</reference>
<accession>A0A397TYU5</accession>
<dbReference type="InterPro" id="IPR004330">
    <property type="entry name" value="FAR1_DNA_bnd_dom"/>
</dbReference>
<dbReference type="EMBL" id="QKWP01002487">
    <property type="protein sequence ID" value="RIB03170.1"/>
    <property type="molecule type" value="Genomic_DNA"/>
</dbReference>